<keyword evidence="1" id="KW-1133">Transmembrane helix</keyword>
<dbReference type="GeneID" id="63837697"/>
<dbReference type="PANTHER" id="PTHR35394">
    <property type="entry name" value="DUF3176 DOMAIN-CONTAINING PROTEIN"/>
    <property type="match status" value="1"/>
</dbReference>
<dbReference type="Pfam" id="PF11374">
    <property type="entry name" value="DUF3176"/>
    <property type="match status" value="1"/>
</dbReference>
<feature type="transmembrane region" description="Helical" evidence="1">
    <location>
        <begin position="42"/>
        <end position="63"/>
    </location>
</feature>
<gene>
    <name evidence="2" type="ORF">M406DRAFT_330849</name>
</gene>
<keyword evidence="1" id="KW-0472">Membrane</keyword>
<dbReference type="InterPro" id="IPR021514">
    <property type="entry name" value="DUF3176"/>
</dbReference>
<protein>
    <submittedName>
        <fullName evidence="2">Uncharacterized protein</fullName>
    </submittedName>
</protein>
<organism evidence="2 3">
    <name type="scientific">Cryphonectria parasitica (strain ATCC 38755 / EP155)</name>
    <dbReference type="NCBI Taxonomy" id="660469"/>
    <lineage>
        <taxon>Eukaryota</taxon>
        <taxon>Fungi</taxon>
        <taxon>Dikarya</taxon>
        <taxon>Ascomycota</taxon>
        <taxon>Pezizomycotina</taxon>
        <taxon>Sordariomycetes</taxon>
        <taxon>Sordariomycetidae</taxon>
        <taxon>Diaporthales</taxon>
        <taxon>Cryphonectriaceae</taxon>
        <taxon>Cryphonectria-Endothia species complex</taxon>
        <taxon>Cryphonectria</taxon>
    </lineage>
</organism>
<keyword evidence="1" id="KW-0812">Transmembrane</keyword>
<dbReference type="OrthoDB" id="5242705at2759"/>
<dbReference type="PANTHER" id="PTHR35394:SF5">
    <property type="entry name" value="DUF3176 DOMAIN-CONTAINING PROTEIN"/>
    <property type="match status" value="1"/>
</dbReference>
<sequence length="501" mass="55230">MAGRVRDWRSEIVALLVALCCLLAIFLISARFNNQQQPNWPYATTLNLSTLIALIATVLRSMLESILDSSIGQLKWRWFRSSSRPLSHMQTFDNASRGSWGSFLFMLSLARPNLATLGSTITLLSIVIGTFTQQAIQTASCQNPGSTGQAFIPIAQTSLRGLEHLPGGPTLKYHLSHSDWAANGGRWNTMLATVEGAFPLDNMTMTQRQREIVNNASFDGILLLMPSTNPCEYPSNYQTYIGEREEFAMPPVKASLCPQLELPGVETLPGYFSVTAAACFFYASLQHYKGSVVNGKLQEEAVQDPMPLQPHVDSGAEAFDDHHCEWRCGFSDPCIVDHVVYDNISANLSSVPGGLTSLGNTTGPTRCLYGFSYKWYRALQAQASLWELIGTSDATEQCLQFSNYTAMLCPKSWWLSDLFGSGNASISSISAFMDRGFASLTDQLRTIGTDWENNLTVVTGTVYETDVCVRFRWTWLVYPLVVVVGTSVLLISMMISCASPV</sequence>
<accession>A0A9P4Y034</accession>
<feature type="transmembrane region" description="Helical" evidence="1">
    <location>
        <begin position="12"/>
        <end position="30"/>
    </location>
</feature>
<reference evidence="2" key="1">
    <citation type="journal article" date="2020" name="Phytopathology">
        <title>Genome sequence of the chestnut blight fungus Cryphonectria parasitica EP155: A fundamental resource for an archetypical invasive plant pathogen.</title>
        <authorList>
            <person name="Crouch J.A."/>
            <person name="Dawe A."/>
            <person name="Aerts A."/>
            <person name="Barry K."/>
            <person name="Churchill A.C.L."/>
            <person name="Grimwood J."/>
            <person name="Hillman B."/>
            <person name="Milgroom M.G."/>
            <person name="Pangilinan J."/>
            <person name="Smith M."/>
            <person name="Salamov A."/>
            <person name="Schmutz J."/>
            <person name="Yadav J."/>
            <person name="Grigoriev I.V."/>
            <person name="Nuss D."/>
        </authorList>
    </citation>
    <scope>NUCLEOTIDE SEQUENCE</scope>
    <source>
        <strain evidence="2">EP155</strain>
    </source>
</reference>
<dbReference type="AlphaFoldDB" id="A0A9P4Y034"/>
<feature type="transmembrane region" description="Helical" evidence="1">
    <location>
        <begin position="475"/>
        <end position="495"/>
    </location>
</feature>
<dbReference type="Proteomes" id="UP000803844">
    <property type="component" value="Unassembled WGS sequence"/>
</dbReference>
<evidence type="ECO:0000256" key="1">
    <source>
        <dbReference type="SAM" id="Phobius"/>
    </source>
</evidence>
<comment type="caution">
    <text evidence="2">The sequence shown here is derived from an EMBL/GenBank/DDBJ whole genome shotgun (WGS) entry which is preliminary data.</text>
</comment>
<proteinExistence type="predicted"/>
<keyword evidence="3" id="KW-1185">Reference proteome</keyword>
<dbReference type="EMBL" id="MU032348">
    <property type="protein sequence ID" value="KAF3764512.1"/>
    <property type="molecule type" value="Genomic_DNA"/>
</dbReference>
<evidence type="ECO:0000313" key="3">
    <source>
        <dbReference type="Proteomes" id="UP000803844"/>
    </source>
</evidence>
<name>A0A9P4Y034_CRYP1</name>
<evidence type="ECO:0000313" key="2">
    <source>
        <dbReference type="EMBL" id="KAF3764512.1"/>
    </source>
</evidence>
<dbReference type="RefSeq" id="XP_040775473.1">
    <property type="nucleotide sequence ID" value="XM_040920568.1"/>
</dbReference>